<proteinExistence type="predicted"/>
<reference evidence="2 3" key="1">
    <citation type="submission" date="2018-06" db="EMBL/GenBank/DDBJ databases">
        <authorList>
            <consortium name="Pathogen Informatics"/>
            <person name="Doyle S."/>
        </authorList>
    </citation>
    <scope>NUCLEOTIDE SEQUENCE [LARGE SCALE GENOMIC DNA]</scope>
    <source>
        <strain evidence="2 3">NCTC13148</strain>
    </source>
</reference>
<feature type="transmembrane region" description="Helical" evidence="1">
    <location>
        <begin position="46"/>
        <end position="64"/>
    </location>
</feature>
<name>A0A377F4W9_ECOLX</name>
<feature type="transmembrane region" description="Helical" evidence="1">
    <location>
        <begin position="20"/>
        <end position="40"/>
    </location>
</feature>
<dbReference type="EMBL" id="UGET01000005">
    <property type="protein sequence ID" value="STN25005.1"/>
    <property type="molecule type" value="Genomic_DNA"/>
</dbReference>
<sequence>MTKSKRTNLHAQENFYRPILEYRSASVLLICAVIMLVMGFRSDGVNIAPIILYTAVFLLLVCLYRCKTAHPYLMAHWRVFQRQIMFISLKSLRTINKSNFFSNERKYRQLVQEYKKN</sequence>
<evidence type="ECO:0000313" key="2">
    <source>
        <dbReference type="EMBL" id="STN25005.1"/>
    </source>
</evidence>
<keyword evidence="1" id="KW-0472">Membrane</keyword>
<evidence type="ECO:0000313" key="3">
    <source>
        <dbReference type="Proteomes" id="UP000254255"/>
    </source>
</evidence>
<organism evidence="2 3">
    <name type="scientific">Escherichia coli</name>
    <dbReference type="NCBI Taxonomy" id="562"/>
    <lineage>
        <taxon>Bacteria</taxon>
        <taxon>Pseudomonadati</taxon>
        <taxon>Pseudomonadota</taxon>
        <taxon>Gammaproteobacteria</taxon>
        <taxon>Enterobacterales</taxon>
        <taxon>Enterobacteriaceae</taxon>
        <taxon>Escherichia</taxon>
    </lineage>
</organism>
<dbReference type="AlphaFoldDB" id="A0A377F4W9"/>
<gene>
    <name evidence="2" type="ORF">NCTC13148_05402</name>
</gene>
<keyword evidence="1" id="KW-0812">Transmembrane</keyword>
<dbReference type="Proteomes" id="UP000254255">
    <property type="component" value="Unassembled WGS sequence"/>
</dbReference>
<keyword evidence="1" id="KW-1133">Transmembrane helix</keyword>
<evidence type="ECO:0000256" key="1">
    <source>
        <dbReference type="SAM" id="Phobius"/>
    </source>
</evidence>
<accession>A0A377F4W9</accession>
<protein>
    <submittedName>
        <fullName evidence="2">Conjugative coupling factor</fullName>
    </submittedName>
</protein>